<keyword evidence="4" id="KW-1185">Reference proteome</keyword>
<feature type="compositionally biased region" description="Low complexity" evidence="1">
    <location>
        <begin position="825"/>
        <end position="838"/>
    </location>
</feature>
<dbReference type="Gene3D" id="2.130.10.10">
    <property type="entry name" value="YVTN repeat-like/Quinoprotein amine dehydrogenase"/>
    <property type="match status" value="1"/>
</dbReference>
<sequence length="893" mass="98049">MAMASSPSSTIPSRTQITKKPVPNTPQQSPLRLKTDNLSISSSSGGYGSAGGVRVGGSLQQMSPDLSPVSLLSAGSVASWRREDISRTNEEEKVDLREEEESFQAQVERELRVREKQRRMESGRGPVMVDRPWQPHMEKALEKERQNGRTPDWGQSIIRDDPGKERDDEWGRESEFKDVKRNTTMEMNEGRVIMEDSEADLNRVGRSNDMGTRIEQSKVSKGKGKEKTRPPSVGELLPKEIIQMILCSADPNTFDTLTLISSKWYHASRSAFVYAHQLRQLGAHVQGHPTDDKLPELIELFNSEARRGLFESYLKPKITEIQLICSSPSSAGALPGGDTFRFEFSAKGRYLLALSSSRIFVVCLAREEVSVKREFKILKRPITAAILDDGLALAVLSSNHVVTLYDLSGQKAKIMKTLPLENPPRTIALSPGAAVLAAAYDGGIEVYSLHPSALSTDRRAVNCDPVDSLAFSSDGLVLLGTTLHTRAPTTVIISAPFFSIDFPEDEGLSQMWTTQVLFPRSSRDNSHATLLPESFYHDDDENTWAFTFDRHFETFRAVRVDDLRNGHTYFAGPSDGKSVGPTVLPSPSVDGEMVAVGFGGKRVWIYGVPGELDLEHKASVVGDGQRNSTGSVPSDTGAGAAGSGTVTGGCNSQQGVWAALSDRSRNVFVRGRQIGEIEGLAGLKFLRCGHRERLVAVASGGVGTFESGEGEDLIVDGGRVILFDFGKCPRYRGKTIVTIEIGDGQQGHVETLAEEERDLETEVQMAIRRTVTQRTRQNRQNVLNQQNNDLPPVPSLPALRNQGSMNALTVRPVAPTRRPGHLIVSRSPTDPTASSSSPVESRGRQEFPRRPPSSYFSPGDEDFSTFEEAVDVPYSQELWAQMGDQYCRNSSLV</sequence>
<accession>A0A3N4LMM5</accession>
<dbReference type="SUPFAM" id="SSF50978">
    <property type="entry name" value="WD40 repeat-like"/>
    <property type="match status" value="1"/>
</dbReference>
<proteinExistence type="predicted"/>
<evidence type="ECO:0000259" key="2">
    <source>
        <dbReference type="Pfam" id="PF23749"/>
    </source>
</evidence>
<organism evidence="3 4">
    <name type="scientific">Terfezia boudieri ATCC MYA-4762</name>
    <dbReference type="NCBI Taxonomy" id="1051890"/>
    <lineage>
        <taxon>Eukaryota</taxon>
        <taxon>Fungi</taxon>
        <taxon>Dikarya</taxon>
        <taxon>Ascomycota</taxon>
        <taxon>Pezizomycotina</taxon>
        <taxon>Pezizomycetes</taxon>
        <taxon>Pezizales</taxon>
        <taxon>Pezizaceae</taxon>
        <taxon>Terfezia</taxon>
    </lineage>
</organism>
<evidence type="ECO:0000313" key="3">
    <source>
        <dbReference type="EMBL" id="RPB22918.1"/>
    </source>
</evidence>
<dbReference type="InterPro" id="IPR055589">
    <property type="entry name" value="DUF7165"/>
</dbReference>
<dbReference type="InterPro" id="IPR036322">
    <property type="entry name" value="WD40_repeat_dom_sf"/>
</dbReference>
<feature type="region of interest" description="Disordered" evidence="1">
    <location>
        <begin position="1"/>
        <end position="104"/>
    </location>
</feature>
<dbReference type="Pfam" id="PF23749">
    <property type="entry name" value="DUF7165"/>
    <property type="match status" value="1"/>
</dbReference>
<feature type="compositionally biased region" description="Gly residues" evidence="1">
    <location>
        <begin position="45"/>
        <end position="55"/>
    </location>
</feature>
<feature type="region of interest" description="Disordered" evidence="1">
    <location>
        <begin position="812"/>
        <end position="862"/>
    </location>
</feature>
<feature type="compositionally biased region" description="Basic and acidic residues" evidence="1">
    <location>
        <begin position="215"/>
        <end position="229"/>
    </location>
</feature>
<dbReference type="STRING" id="1051890.A0A3N4LMM5"/>
<dbReference type="Proteomes" id="UP000267821">
    <property type="component" value="Unassembled WGS sequence"/>
</dbReference>
<dbReference type="AlphaFoldDB" id="A0A3N4LMM5"/>
<feature type="region of interest" description="Disordered" evidence="1">
    <location>
        <begin position="772"/>
        <end position="798"/>
    </location>
</feature>
<feature type="compositionally biased region" description="Polar residues" evidence="1">
    <location>
        <begin position="1"/>
        <end position="18"/>
    </location>
</feature>
<feature type="region of interest" description="Disordered" evidence="1">
    <location>
        <begin position="143"/>
        <end position="176"/>
    </location>
</feature>
<evidence type="ECO:0000256" key="1">
    <source>
        <dbReference type="SAM" id="MobiDB-lite"/>
    </source>
</evidence>
<feature type="compositionally biased region" description="Low complexity" evidence="1">
    <location>
        <begin position="772"/>
        <end position="788"/>
    </location>
</feature>
<feature type="region of interest" description="Disordered" evidence="1">
    <location>
        <begin position="621"/>
        <end position="645"/>
    </location>
</feature>
<name>A0A3N4LMM5_9PEZI</name>
<feature type="compositionally biased region" description="Basic and acidic residues" evidence="1">
    <location>
        <begin position="80"/>
        <end position="96"/>
    </location>
</feature>
<feature type="region of interest" description="Disordered" evidence="1">
    <location>
        <begin position="203"/>
        <end position="232"/>
    </location>
</feature>
<reference evidence="3 4" key="1">
    <citation type="journal article" date="2018" name="Nat. Ecol. Evol.">
        <title>Pezizomycetes genomes reveal the molecular basis of ectomycorrhizal truffle lifestyle.</title>
        <authorList>
            <person name="Murat C."/>
            <person name="Payen T."/>
            <person name="Noel B."/>
            <person name="Kuo A."/>
            <person name="Morin E."/>
            <person name="Chen J."/>
            <person name="Kohler A."/>
            <person name="Krizsan K."/>
            <person name="Balestrini R."/>
            <person name="Da Silva C."/>
            <person name="Montanini B."/>
            <person name="Hainaut M."/>
            <person name="Levati E."/>
            <person name="Barry K.W."/>
            <person name="Belfiori B."/>
            <person name="Cichocki N."/>
            <person name="Clum A."/>
            <person name="Dockter R.B."/>
            <person name="Fauchery L."/>
            <person name="Guy J."/>
            <person name="Iotti M."/>
            <person name="Le Tacon F."/>
            <person name="Lindquist E.A."/>
            <person name="Lipzen A."/>
            <person name="Malagnac F."/>
            <person name="Mello A."/>
            <person name="Molinier V."/>
            <person name="Miyauchi S."/>
            <person name="Poulain J."/>
            <person name="Riccioni C."/>
            <person name="Rubini A."/>
            <person name="Sitrit Y."/>
            <person name="Splivallo R."/>
            <person name="Traeger S."/>
            <person name="Wang M."/>
            <person name="Zifcakova L."/>
            <person name="Wipf D."/>
            <person name="Zambonelli A."/>
            <person name="Paolocci F."/>
            <person name="Nowrousian M."/>
            <person name="Ottonello S."/>
            <person name="Baldrian P."/>
            <person name="Spatafora J.W."/>
            <person name="Henrissat B."/>
            <person name="Nagy L.G."/>
            <person name="Aury J.M."/>
            <person name="Wincker P."/>
            <person name="Grigoriev I.V."/>
            <person name="Bonfante P."/>
            <person name="Martin F.M."/>
        </authorList>
    </citation>
    <scope>NUCLEOTIDE SEQUENCE [LARGE SCALE GENOMIC DNA]</scope>
    <source>
        <strain evidence="3 4">ATCC MYA-4762</strain>
    </source>
</reference>
<feature type="domain" description="DUF7165" evidence="2">
    <location>
        <begin position="316"/>
        <end position="754"/>
    </location>
</feature>
<dbReference type="OrthoDB" id="3925024at2759"/>
<gene>
    <name evidence="3" type="ORF">L211DRAFT_311834</name>
</gene>
<protein>
    <recommendedName>
        <fullName evidence="2">DUF7165 domain-containing protein</fullName>
    </recommendedName>
</protein>
<feature type="compositionally biased region" description="Polar residues" evidence="1">
    <location>
        <begin position="625"/>
        <end position="634"/>
    </location>
</feature>
<dbReference type="InterPro" id="IPR015943">
    <property type="entry name" value="WD40/YVTN_repeat-like_dom_sf"/>
</dbReference>
<dbReference type="InParanoid" id="A0A3N4LMM5"/>
<evidence type="ECO:0000313" key="4">
    <source>
        <dbReference type="Proteomes" id="UP000267821"/>
    </source>
</evidence>
<feature type="compositionally biased region" description="Basic and acidic residues" evidence="1">
    <location>
        <begin position="158"/>
        <end position="176"/>
    </location>
</feature>
<dbReference type="EMBL" id="ML121549">
    <property type="protein sequence ID" value="RPB22918.1"/>
    <property type="molecule type" value="Genomic_DNA"/>
</dbReference>